<evidence type="ECO:0000313" key="3">
    <source>
        <dbReference type="Proteomes" id="UP001222027"/>
    </source>
</evidence>
<dbReference type="AlphaFoldDB" id="A0AAV8RZU4"/>
<dbReference type="EMBL" id="JAQQAF010000001">
    <property type="protein sequence ID" value="KAJ8512748.1"/>
    <property type="molecule type" value="Genomic_DNA"/>
</dbReference>
<evidence type="ECO:0000256" key="1">
    <source>
        <dbReference type="SAM" id="MobiDB-lite"/>
    </source>
</evidence>
<sequence>MRCHTRSLYLTTVSSFNPLFPPRQGSTETAGRSGNGAEGEEKRGIAAVDRPSDRIQAIGSLCHLSVPAGVDLRSPRLCLFFRAHEGERKKTLSTVAFLAWFPCLLTCRHGWQLQS</sequence>
<comment type="caution">
    <text evidence="2">The sequence shown here is derived from an EMBL/GenBank/DDBJ whole genome shotgun (WGS) entry which is preliminary data.</text>
</comment>
<name>A0AAV8RZU4_ENSVE</name>
<feature type="region of interest" description="Disordered" evidence="1">
    <location>
        <begin position="19"/>
        <end position="48"/>
    </location>
</feature>
<proteinExistence type="predicted"/>
<keyword evidence="3" id="KW-1185">Reference proteome</keyword>
<accession>A0AAV8RZU4</accession>
<reference evidence="2 3" key="1">
    <citation type="submission" date="2022-12" db="EMBL/GenBank/DDBJ databases">
        <title>Chromosome-scale assembly of the Ensete ventricosum genome.</title>
        <authorList>
            <person name="Dussert Y."/>
            <person name="Stocks J."/>
            <person name="Wendawek A."/>
            <person name="Woldeyes F."/>
            <person name="Nichols R.A."/>
            <person name="Borrell J.S."/>
        </authorList>
    </citation>
    <scope>NUCLEOTIDE SEQUENCE [LARGE SCALE GENOMIC DNA]</scope>
    <source>
        <strain evidence="3">cv. Maze</strain>
        <tissue evidence="2">Seeds</tissue>
    </source>
</reference>
<evidence type="ECO:0000313" key="2">
    <source>
        <dbReference type="EMBL" id="KAJ8512748.1"/>
    </source>
</evidence>
<gene>
    <name evidence="2" type="ORF">OPV22_003182</name>
</gene>
<dbReference type="Proteomes" id="UP001222027">
    <property type="component" value="Unassembled WGS sequence"/>
</dbReference>
<organism evidence="2 3">
    <name type="scientific">Ensete ventricosum</name>
    <name type="common">Abyssinian banana</name>
    <name type="synonym">Musa ensete</name>
    <dbReference type="NCBI Taxonomy" id="4639"/>
    <lineage>
        <taxon>Eukaryota</taxon>
        <taxon>Viridiplantae</taxon>
        <taxon>Streptophyta</taxon>
        <taxon>Embryophyta</taxon>
        <taxon>Tracheophyta</taxon>
        <taxon>Spermatophyta</taxon>
        <taxon>Magnoliopsida</taxon>
        <taxon>Liliopsida</taxon>
        <taxon>Zingiberales</taxon>
        <taxon>Musaceae</taxon>
        <taxon>Ensete</taxon>
    </lineage>
</organism>
<protein>
    <submittedName>
        <fullName evidence="2">Uncharacterized protein</fullName>
    </submittedName>
</protein>